<protein>
    <recommendedName>
        <fullName evidence="5">Cytochrome c domain-containing protein</fullName>
    </recommendedName>
</protein>
<sequence>MRYFFSTLILFVLFFSVGCISNVEDISDTPDIDPNDISYSADIQPIFTSNCGSCHINSSTSGVNLTSYSTTTNSVGSVAGGPIVVPGEPGNSPLVEKIKPDPSYGSRMPTTGQYLTPTEIAQIEAWITGGAEDN</sequence>
<keyword evidence="2 4" id="KW-0479">Metal-binding</keyword>
<keyword evidence="3 4" id="KW-0408">Iron</keyword>
<reference evidence="6" key="1">
    <citation type="submission" date="2022-06" db="EMBL/GenBank/DDBJ databases">
        <title>Gracilimonas sp. CAU 1638 isolated from sea sediment.</title>
        <authorList>
            <person name="Kim W."/>
        </authorList>
    </citation>
    <scope>NUCLEOTIDE SEQUENCE</scope>
    <source>
        <strain evidence="6">CAU 1638</strain>
    </source>
</reference>
<dbReference type="PANTHER" id="PTHR35889">
    <property type="entry name" value="CYCLOINULO-OLIGOSACCHARIDE FRUCTANOTRANSFERASE-RELATED"/>
    <property type="match status" value="1"/>
</dbReference>
<dbReference type="InterPro" id="IPR036909">
    <property type="entry name" value="Cyt_c-like_dom_sf"/>
</dbReference>
<name>A0A9X2RFP9_9BACT</name>
<proteinExistence type="predicted"/>
<evidence type="ECO:0000256" key="2">
    <source>
        <dbReference type="ARBA" id="ARBA00022723"/>
    </source>
</evidence>
<evidence type="ECO:0000313" key="7">
    <source>
        <dbReference type="Proteomes" id="UP001139125"/>
    </source>
</evidence>
<feature type="domain" description="Cytochrome c" evidence="5">
    <location>
        <begin position="38"/>
        <end position="131"/>
    </location>
</feature>
<accession>A0A9X2RFP9</accession>
<comment type="caution">
    <text evidence="6">The sequence shown here is derived from an EMBL/GenBank/DDBJ whole genome shotgun (WGS) entry which is preliminary data.</text>
</comment>
<evidence type="ECO:0000256" key="1">
    <source>
        <dbReference type="ARBA" id="ARBA00022617"/>
    </source>
</evidence>
<keyword evidence="7" id="KW-1185">Reference proteome</keyword>
<keyword evidence="1 4" id="KW-0349">Heme</keyword>
<dbReference type="PROSITE" id="PS51257">
    <property type="entry name" value="PROKAR_LIPOPROTEIN"/>
    <property type="match status" value="1"/>
</dbReference>
<evidence type="ECO:0000313" key="6">
    <source>
        <dbReference type="EMBL" id="MCP9292811.1"/>
    </source>
</evidence>
<dbReference type="RefSeq" id="WP_255135710.1">
    <property type="nucleotide sequence ID" value="NZ_JANDBC010000003.1"/>
</dbReference>
<dbReference type="InterPro" id="IPR011429">
    <property type="entry name" value="Cyt_c_Planctomycete-type"/>
</dbReference>
<gene>
    <name evidence="6" type="ORF">NM125_14570</name>
</gene>
<dbReference type="InterPro" id="IPR009056">
    <property type="entry name" value="Cyt_c-like_dom"/>
</dbReference>
<evidence type="ECO:0000256" key="4">
    <source>
        <dbReference type="PROSITE-ProRule" id="PRU00433"/>
    </source>
</evidence>
<dbReference type="GO" id="GO:0009055">
    <property type="term" value="F:electron transfer activity"/>
    <property type="evidence" value="ECO:0007669"/>
    <property type="project" value="InterPro"/>
</dbReference>
<organism evidence="6 7">
    <name type="scientific">Gracilimonas sediminicola</name>
    <dbReference type="NCBI Taxonomy" id="2952158"/>
    <lineage>
        <taxon>Bacteria</taxon>
        <taxon>Pseudomonadati</taxon>
        <taxon>Balneolota</taxon>
        <taxon>Balneolia</taxon>
        <taxon>Balneolales</taxon>
        <taxon>Balneolaceae</taxon>
        <taxon>Gracilimonas</taxon>
    </lineage>
</organism>
<dbReference type="AlphaFoldDB" id="A0A9X2RFP9"/>
<dbReference type="SUPFAM" id="SSF46626">
    <property type="entry name" value="Cytochrome c"/>
    <property type="match status" value="1"/>
</dbReference>
<dbReference type="EMBL" id="JANDBC010000003">
    <property type="protein sequence ID" value="MCP9292811.1"/>
    <property type="molecule type" value="Genomic_DNA"/>
</dbReference>
<dbReference type="PROSITE" id="PS51007">
    <property type="entry name" value="CYTC"/>
    <property type="match status" value="1"/>
</dbReference>
<dbReference type="Pfam" id="PF07635">
    <property type="entry name" value="PSCyt1"/>
    <property type="match status" value="1"/>
</dbReference>
<dbReference type="Proteomes" id="UP001139125">
    <property type="component" value="Unassembled WGS sequence"/>
</dbReference>
<evidence type="ECO:0000256" key="3">
    <source>
        <dbReference type="ARBA" id="ARBA00023004"/>
    </source>
</evidence>
<dbReference type="GO" id="GO:0020037">
    <property type="term" value="F:heme binding"/>
    <property type="evidence" value="ECO:0007669"/>
    <property type="project" value="InterPro"/>
</dbReference>
<dbReference type="GO" id="GO:0046872">
    <property type="term" value="F:metal ion binding"/>
    <property type="evidence" value="ECO:0007669"/>
    <property type="project" value="UniProtKB-KW"/>
</dbReference>
<evidence type="ECO:0000259" key="5">
    <source>
        <dbReference type="PROSITE" id="PS51007"/>
    </source>
</evidence>
<dbReference type="PANTHER" id="PTHR35889:SF3">
    <property type="entry name" value="F-BOX DOMAIN-CONTAINING PROTEIN"/>
    <property type="match status" value="1"/>
</dbReference>